<dbReference type="EMBL" id="CABIJS010000166">
    <property type="protein sequence ID" value="VUZ45190.1"/>
    <property type="molecule type" value="Genomic_DNA"/>
</dbReference>
<proteinExistence type="predicted"/>
<accession>A0A564YD97</accession>
<reference evidence="1 2" key="1">
    <citation type="submission" date="2019-07" db="EMBL/GenBank/DDBJ databases">
        <authorList>
            <person name="Jastrzebski P J."/>
            <person name="Paukszto L."/>
            <person name="Jastrzebski P J."/>
        </authorList>
    </citation>
    <scope>NUCLEOTIDE SEQUENCE [LARGE SCALE GENOMIC DNA]</scope>
    <source>
        <strain evidence="1 2">WMS-il1</strain>
    </source>
</reference>
<dbReference type="AlphaFoldDB" id="A0A564YD97"/>
<protein>
    <submittedName>
        <fullName evidence="1">Uncharacterized protein</fullName>
    </submittedName>
</protein>
<organism evidence="1 2">
    <name type="scientific">Hymenolepis diminuta</name>
    <name type="common">Rat tapeworm</name>
    <dbReference type="NCBI Taxonomy" id="6216"/>
    <lineage>
        <taxon>Eukaryota</taxon>
        <taxon>Metazoa</taxon>
        <taxon>Spiralia</taxon>
        <taxon>Lophotrochozoa</taxon>
        <taxon>Platyhelminthes</taxon>
        <taxon>Cestoda</taxon>
        <taxon>Eucestoda</taxon>
        <taxon>Cyclophyllidea</taxon>
        <taxon>Hymenolepididae</taxon>
        <taxon>Hymenolepis</taxon>
    </lineage>
</organism>
<name>A0A564YD97_HYMDI</name>
<evidence type="ECO:0000313" key="1">
    <source>
        <dbReference type="EMBL" id="VUZ45190.1"/>
    </source>
</evidence>
<evidence type="ECO:0000313" key="2">
    <source>
        <dbReference type="Proteomes" id="UP000321570"/>
    </source>
</evidence>
<keyword evidence="2" id="KW-1185">Reference proteome</keyword>
<gene>
    <name evidence="1" type="ORF">WMSIL1_LOCUS5399</name>
</gene>
<dbReference type="Proteomes" id="UP000321570">
    <property type="component" value="Unassembled WGS sequence"/>
</dbReference>
<sequence>MPNPFVLLWRRGKCACLRSQMSRVRRLSVYILSLLKRLTVNLFFFKLLREASNYVSNYYIIFDLNTETGKPLYENKVFDKLVPTSDPVTSENEPLEQIHILSARS</sequence>